<proteinExistence type="predicted"/>
<protein>
    <submittedName>
        <fullName evidence="1">Uncharacterized protein</fullName>
    </submittedName>
</protein>
<keyword evidence="2" id="KW-1185">Reference proteome</keyword>
<accession>A0ABP4R887</accession>
<reference evidence="2" key="1">
    <citation type="journal article" date="2019" name="Int. J. Syst. Evol. Microbiol.">
        <title>The Global Catalogue of Microorganisms (GCM) 10K type strain sequencing project: providing services to taxonomists for standard genome sequencing and annotation.</title>
        <authorList>
            <consortium name="The Broad Institute Genomics Platform"/>
            <consortium name="The Broad Institute Genome Sequencing Center for Infectious Disease"/>
            <person name="Wu L."/>
            <person name="Ma J."/>
        </authorList>
    </citation>
    <scope>NUCLEOTIDE SEQUENCE [LARGE SCALE GENOMIC DNA]</scope>
    <source>
        <strain evidence="2">JCM 14306</strain>
    </source>
</reference>
<dbReference type="EMBL" id="BAAANE010000004">
    <property type="protein sequence ID" value="GAA1632228.1"/>
    <property type="molecule type" value="Genomic_DNA"/>
</dbReference>
<gene>
    <name evidence="1" type="ORF">GCM10009744_20710</name>
</gene>
<name>A0ABP4R887_9ACTN</name>
<dbReference type="Proteomes" id="UP001501319">
    <property type="component" value="Unassembled WGS sequence"/>
</dbReference>
<evidence type="ECO:0000313" key="2">
    <source>
        <dbReference type="Proteomes" id="UP001501319"/>
    </source>
</evidence>
<evidence type="ECO:0000313" key="1">
    <source>
        <dbReference type="EMBL" id="GAA1632228.1"/>
    </source>
</evidence>
<sequence length="52" mass="5482">MLNLETFGRRDRVHGQIHGSHIAEDSVGCGVSIRYAGGESSLVPGETSAVDL</sequence>
<comment type="caution">
    <text evidence="1">The sequence shown here is derived from an EMBL/GenBank/DDBJ whole genome shotgun (WGS) entry which is preliminary data.</text>
</comment>
<organism evidence="1 2">
    <name type="scientific">Kribbella alba</name>
    <dbReference type="NCBI Taxonomy" id="190197"/>
    <lineage>
        <taxon>Bacteria</taxon>
        <taxon>Bacillati</taxon>
        <taxon>Actinomycetota</taxon>
        <taxon>Actinomycetes</taxon>
        <taxon>Propionibacteriales</taxon>
        <taxon>Kribbellaceae</taxon>
        <taxon>Kribbella</taxon>
    </lineage>
</organism>